<evidence type="ECO:0000313" key="3">
    <source>
        <dbReference type="Proteomes" id="UP000664203"/>
    </source>
</evidence>
<dbReference type="EMBL" id="CAJPDR010000791">
    <property type="protein sequence ID" value="CAF9942690.1"/>
    <property type="molecule type" value="Genomic_DNA"/>
</dbReference>
<evidence type="ECO:0000256" key="1">
    <source>
        <dbReference type="SAM" id="MobiDB-lite"/>
    </source>
</evidence>
<organism evidence="2 3">
    <name type="scientific">Alectoria fallacina</name>
    <dbReference type="NCBI Taxonomy" id="1903189"/>
    <lineage>
        <taxon>Eukaryota</taxon>
        <taxon>Fungi</taxon>
        <taxon>Dikarya</taxon>
        <taxon>Ascomycota</taxon>
        <taxon>Pezizomycotina</taxon>
        <taxon>Lecanoromycetes</taxon>
        <taxon>OSLEUM clade</taxon>
        <taxon>Lecanoromycetidae</taxon>
        <taxon>Lecanorales</taxon>
        <taxon>Lecanorineae</taxon>
        <taxon>Parmeliaceae</taxon>
        <taxon>Alectoria</taxon>
    </lineage>
</organism>
<evidence type="ECO:0000313" key="2">
    <source>
        <dbReference type="EMBL" id="CAF9942690.1"/>
    </source>
</evidence>
<feature type="compositionally biased region" description="Low complexity" evidence="1">
    <location>
        <begin position="36"/>
        <end position="60"/>
    </location>
</feature>
<name>A0A8H3J8R4_9LECA</name>
<feature type="region of interest" description="Disordered" evidence="1">
    <location>
        <begin position="231"/>
        <end position="260"/>
    </location>
</feature>
<feature type="compositionally biased region" description="Acidic residues" evidence="1">
    <location>
        <begin position="248"/>
        <end position="260"/>
    </location>
</feature>
<accession>A0A8H3J8R4</accession>
<protein>
    <submittedName>
        <fullName evidence="2">Uncharacterized protein</fullName>
    </submittedName>
</protein>
<reference evidence="2" key="1">
    <citation type="submission" date="2021-03" db="EMBL/GenBank/DDBJ databases">
        <authorList>
            <person name="Tagirdzhanova G."/>
        </authorList>
    </citation>
    <scope>NUCLEOTIDE SEQUENCE</scope>
</reference>
<dbReference type="AlphaFoldDB" id="A0A8H3J8R4"/>
<comment type="caution">
    <text evidence="2">The sequence shown here is derived from an EMBL/GenBank/DDBJ whole genome shotgun (WGS) entry which is preliminary data.</text>
</comment>
<feature type="region of interest" description="Disordered" evidence="1">
    <location>
        <begin position="1"/>
        <end position="95"/>
    </location>
</feature>
<dbReference type="Proteomes" id="UP000664203">
    <property type="component" value="Unassembled WGS sequence"/>
</dbReference>
<keyword evidence="3" id="KW-1185">Reference proteome</keyword>
<proteinExistence type="predicted"/>
<dbReference type="OrthoDB" id="5400435at2759"/>
<sequence>MSDNIGRAGAPEYAEPAFYKSPSASSLPIPKFGKCSSTVSGVSSDSEKSSTSSTKLKSVSFASDTKSHDGKRAISATKEQDKPIDQKAKTAISPSFQRSTAFEKLAKRIREDNEAQAKSETAQQQTSETLELQRRQQAVIDCIEKKPTKVILRAKAQEFIPIRDQLSTFLDNVQRQAGQMQQMSINQENQEMWQRTNLLLQLATKKLEQNLAKQQEILQRRLDEVNQEIKHEEGNLADEETGQTSSSNDEDSFASIDDETTLVGTETDTDEHHHREIIPASNPGPVANFLVLVFSQYSCNEGLLSSRDHSQKILKS</sequence>
<gene>
    <name evidence="2" type="ORF">ALECFALPRED_009914</name>
</gene>
<feature type="compositionally biased region" description="Basic and acidic residues" evidence="1">
    <location>
        <begin position="65"/>
        <end position="88"/>
    </location>
</feature>